<feature type="transmembrane region" description="Helical" evidence="1">
    <location>
        <begin position="351"/>
        <end position="373"/>
    </location>
</feature>
<feature type="transmembrane region" description="Helical" evidence="1">
    <location>
        <begin position="61"/>
        <end position="85"/>
    </location>
</feature>
<feature type="transmembrane region" description="Helical" evidence="1">
    <location>
        <begin position="256"/>
        <end position="279"/>
    </location>
</feature>
<dbReference type="KEGG" id="tso:IZ6_03970"/>
<dbReference type="InterPro" id="IPR002823">
    <property type="entry name" value="DUF112_TM"/>
</dbReference>
<feature type="transmembrane region" description="Helical" evidence="1">
    <location>
        <begin position="204"/>
        <end position="226"/>
    </location>
</feature>
<feature type="transmembrane region" description="Helical" evidence="1">
    <location>
        <begin position="427"/>
        <end position="444"/>
    </location>
</feature>
<evidence type="ECO:0000313" key="3">
    <source>
        <dbReference type="EMBL" id="BCJ89662.1"/>
    </source>
</evidence>
<accession>A0A6S6QQX0</accession>
<feature type="transmembrane region" description="Helical" evidence="1">
    <location>
        <begin position="106"/>
        <end position="132"/>
    </location>
</feature>
<keyword evidence="1" id="KW-0472">Membrane</keyword>
<keyword evidence="4" id="KW-1185">Reference proteome</keyword>
<dbReference type="Proteomes" id="UP000515317">
    <property type="component" value="Chromosome"/>
</dbReference>
<protein>
    <recommendedName>
        <fullName evidence="2">DUF112 domain-containing protein</fullName>
    </recommendedName>
</protein>
<feature type="transmembrane region" description="Helical" evidence="1">
    <location>
        <begin position="393"/>
        <end position="415"/>
    </location>
</feature>
<proteinExistence type="predicted"/>
<feature type="transmembrane region" description="Helical" evidence="1">
    <location>
        <begin position="138"/>
        <end position="159"/>
    </location>
</feature>
<sequence length="500" mass="51693">MESFMDLMGGFQTALTPTNILMCFLGVFLGQLVGVLPGIGPSAAIALLLPLTFGADPTASLIMFAGIYYGAQYGGTLTSVLISVPGESSTVMTSIDGYQMALKGRAGAALGIAAIGSFIAGTISVLGLTFLAPPLAEAALAFGPPEYFALVVLGLMALAAVSGGSVVKGLGAGVAGLLLATIGVDPYSGTMRYDFGQLWLLDGIEFIVLTVALFGVGEVLATCTTATERPVAEVKNVLPTRDDWKRSQMPIVRGSLIGFLVGVLPGTGATMASFIAYIVEKKVSKHPEEFGKGAIEGVAGPESSNNAAAAGAMVPMLALGVPGSGTTAIILGALIMFGLRPGPELFTQNSTLVWGVIASMYIGNVLLLILNLPLAGLFAQFLKVPYKWLYPPILALCIVGVFSQANSLEDCWLLVAFGALGWAMKRFDWPAAPMILGLVLGPMFESSLRQSLTISHGSPEIFLTRPISLALIVCAVLFVTVPVVAHLMGKKTSAPAGGCA</sequence>
<keyword evidence="1" id="KW-0812">Transmembrane</keyword>
<dbReference type="AlphaFoldDB" id="A0A6S6QQX0"/>
<feature type="transmembrane region" description="Helical" evidence="1">
    <location>
        <begin position="316"/>
        <end position="339"/>
    </location>
</feature>
<dbReference type="PANTHER" id="PTHR35342">
    <property type="entry name" value="TRICARBOXYLIC TRANSPORT PROTEIN"/>
    <property type="match status" value="1"/>
</dbReference>
<dbReference type="RefSeq" id="WP_225873971.1">
    <property type="nucleotide sequence ID" value="NZ_AP023361.1"/>
</dbReference>
<feature type="transmembrane region" description="Helical" evidence="1">
    <location>
        <begin position="21"/>
        <end position="49"/>
    </location>
</feature>
<dbReference type="EMBL" id="AP023361">
    <property type="protein sequence ID" value="BCJ89662.1"/>
    <property type="molecule type" value="Genomic_DNA"/>
</dbReference>
<gene>
    <name evidence="3" type="ORF">IZ6_03970</name>
</gene>
<feature type="transmembrane region" description="Helical" evidence="1">
    <location>
        <begin position="166"/>
        <end position="184"/>
    </location>
</feature>
<evidence type="ECO:0000259" key="2">
    <source>
        <dbReference type="Pfam" id="PF01970"/>
    </source>
</evidence>
<reference evidence="3 4" key="1">
    <citation type="submission" date="2020-08" db="EMBL/GenBank/DDBJ databases">
        <title>Genome sequence of Rhizobiales bacterium strain IZ6.</title>
        <authorList>
            <person name="Nakai R."/>
            <person name="Naganuma T."/>
        </authorList>
    </citation>
    <scope>NUCLEOTIDE SEQUENCE [LARGE SCALE GENOMIC DNA]</scope>
    <source>
        <strain evidence="3 4">IZ6</strain>
    </source>
</reference>
<evidence type="ECO:0000256" key="1">
    <source>
        <dbReference type="SAM" id="Phobius"/>
    </source>
</evidence>
<evidence type="ECO:0000313" key="4">
    <source>
        <dbReference type="Proteomes" id="UP000515317"/>
    </source>
</evidence>
<feature type="transmembrane region" description="Helical" evidence="1">
    <location>
        <begin position="464"/>
        <end position="485"/>
    </location>
</feature>
<dbReference type="PANTHER" id="PTHR35342:SF5">
    <property type="entry name" value="TRICARBOXYLIC TRANSPORT PROTEIN"/>
    <property type="match status" value="1"/>
</dbReference>
<keyword evidence="1" id="KW-1133">Transmembrane helix</keyword>
<organism evidence="3 4">
    <name type="scientific">Terrihabitans soli</name>
    <dbReference type="NCBI Taxonomy" id="708113"/>
    <lineage>
        <taxon>Bacteria</taxon>
        <taxon>Pseudomonadati</taxon>
        <taxon>Pseudomonadota</taxon>
        <taxon>Alphaproteobacteria</taxon>
        <taxon>Hyphomicrobiales</taxon>
        <taxon>Terrihabitans</taxon>
    </lineage>
</organism>
<dbReference type="Pfam" id="PF01970">
    <property type="entry name" value="TctA"/>
    <property type="match status" value="1"/>
</dbReference>
<name>A0A6S6QQX0_9HYPH</name>
<feature type="domain" description="DUF112" evidence="2">
    <location>
        <begin position="20"/>
        <end position="436"/>
    </location>
</feature>